<keyword evidence="1" id="KW-1133">Transmembrane helix</keyword>
<keyword evidence="4" id="KW-1185">Reference proteome</keyword>
<dbReference type="EMBL" id="CAMAPF010000021">
    <property type="protein sequence ID" value="CAH9071774.1"/>
    <property type="molecule type" value="Genomic_DNA"/>
</dbReference>
<sequence>MMFYPAMDWKTRSTFSYFIIISLLSLHYPVSDGASGVYFLDSSAQRYVRPSSPDETSSMSLPEVGAAVSVLLGFAPTATLSDESSSKLNEVLAPNPFDRPRAVLLLEFTGVEGSHFLVGSKKFVSTAHRRDILGNTNKADIHLPGEEFVSLLTLNEPLDSEAELSEKELIDFASWLHGSYVAVSEEQYSGELTIPLENEAELKFDLSKKEVRKFIRSLISLTLNSHKAMELHHDLSESEKHRAELVVARFAAFEAMEIKHGKENVAQAMRLSVHVISKIFDLLHNAYKGEIVGVVVYNPTSEPMLNVILDSRPSARWLEEIHSPINDTLIEAQILVRRTVAWSTGILLIIATLLGIYALLNMSVTRDTLLYSNVKLD</sequence>
<dbReference type="Pfam" id="PF25070">
    <property type="entry name" value="DUF7794"/>
    <property type="match status" value="1"/>
</dbReference>
<dbReference type="InterPro" id="IPR056696">
    <property type="entry name" value="DUF7794"/>
</dbReference>
<reference evidence="3" key="1">
    <citation type="submission" date="2022-07" db="EMBL/GenBank/DDBJ databases">
        <authorList>
            <person name="Macas J."/>
            <person name="Novak P."/>
            <person name="Neumann P."/>
        </authorList>
    </citation>
    <scope>NUCLEOTIDE SEQUENCE</scope>
</reference>
<evidence type="ECO:0000313" key="4">
    <source>
        <dbReference type="Proteomes" id="UP001152523"/>
    </source>
</evidence>
<dbReference type="GO" id="GO:0012505">
    <property type="term" value="C:endomembrane system"/>
    <property type="evidence" value="ECO:0007669"/>
    <property type="project" value="TreeGrafter"/>
</dbReference>
<comment type="caution">
    <text evidence="3">The sequence shown here is derived from an EMBL/GenBank/DDBJ whole genome shotgun (WGS) entry which is preliminary data.</text>
</comment>
<evidence type="ECO:0000313" key="3">
    <source>
        <dbReference type="EMBL" id="CAH9071774.1"/>
    </source>
</evidence>
<keyword evidence="1" id="KW-0812">Transmembrane</keyword>
<protein>
    <recommendedName>
        <fullName evidence="2">DUF7794 domain-containing protein</fullName>
    </recommendedName>
</protein>
<evidence type="ECO:0000259" key="2">
    <source>
        <dbReference type="Pfam" id="PF25070"/>
    </source>
</evidence>
<dbReference type="PANTHER" id="PTHR37735">
    <property type="entry name" value="OS08G0567000 PROTEIN"/>
    <property type="match status" value="1"/>
</dbReference>
<dbReference type="Proteomes" id="UP001152523">
    <property type="component" value="Unassembled WGS sequence"/>
</dbReference>
<name>A0AAV0CDZ4_9ASTE</name>
<feature type="transmembrane region" description="Helical" evidence="1">
    <location>
        <begin position="340"/>
        <end position="360"/>
    </location>
</feature>
<accession>A0AAV0CDZ4</accession>
<dbReference type="AlphaFoldDB" id="A0AAV0CDZ4"/>
<evidence type="ECO:0000256" key="1">
    <source>
        <dbReference type="SAM" id="Phobius"/>
    </source>
</evidence>
<keyword evidence="1" id="KW-0472">Membrane</keyword>
<dbReference type="PANTHER" id="PTHR37735:SF1">
    <property type="entry name" value="OS08G0567000 PROTEIN"/>
    <property type="match status" value="1"/>
</dbReference>
<gene>
    <name evidence="3" type="ORF">CEPIT_LOCUS4072</name>
</gene>
<feature type="domain" description="DUF7794" evidence="2">
    <location>
        <begin position="35"/>
        <end position="298"/>
    </location>
</feature>
<organism evidence="3 4">
    <name type="scientific">Cuscuta epithymum</name>
    <dbReference type="NCBI Taxonomy" id="186058"/>
    <lineage>
        <taxon>Eukaryota</taxon>
        <taxon>Viridiplantae</taxon>
        <taxon>Streptophyta</taxon>
        <taxon>Embryophyta</taxon>
        <taxon>Tracheophyta</taxon>
        <taxon>Spermatophyta</taxon>
        <taxon>Magnoliopsida</taxon>
        <taxon>eudicotyledons</taxon>
        <taxon>Gunneridae</taxon>
        <taxon>Pentapetalae</taxon>
        <taxon>asterids</taxon>
        <taxon>lamiids</taxon>
        <taxon>Solanales</taxon>
        <taxon>Convolvulaceae</taxon>
        <taxon>Cuscuteae</taxon>
        <taxon>Cuscuta</taxon>
        <taxon>Cuscuta subgen. Cuscuta</taxon>
    </lineage>
</organism>
<proteinExistence type="predicted"/>